<evidence type="ECO:0000256" key="1">
    <source>
        <dbReference type="ARBA" id="ARBA00004544"/>
    </source>
</evidence>
<dbReference type="EMBL" id="BFAA01002543">
    <property type="protein sequence ID" value="GCB62059.1"/>
    <property type="molecule type" value="Genomic_DNA"/>
</dbReference>
<comment type="function">
    <text evidence="6">Chaperone that specifically binds and folds nascent G alpha proteins prior to G protein heterotrimer formation. Also acts as a guanine nucleotide exchange factor (GEF) for G alpha proteins by stimulating exchange of bound GDP for free GTP.</text>
</comment>
<dbReference type="STRING" id="75743.A0A401NMI4"/>
<evidence type="ECO:0000256" key="4">
    <source>
        <dbReference type="ARBA" id="ARBA00022658"/>
    </source>
</evidence>
<organism evidence="8 9">
    <name type="scientific">Scyliorhinus torazame</name>
    <name type="common">Cloudy catshark</name>
    <name type="synonym">Catulus torazame</name>
    <dbReference type="NCBI Taxonomy" id="75743"/>
    <lineage>
        <taxon>Eukaryota</taxon>
        <taxon>Metazoa</taxon>
        <taxon>Chordata</taxon>
        <taxon>Craniata</taxon>
        <taxon>Vertebrata</taxon>
        <taxon>Chondrichthyes</taxon>
        <taxon>Elasmobranchii</taxon>
        <taxon>Galeomorphii</taxon>
        <taxon>Galeoidea</taxon>
        <taxon>Carcharhiniformes</taxon>
        <taxon>Scyliorhinidae</taxon>
        <taxon>Scyliorhinus</taxon>
    </lineage>
</organism>
<comment type="similarity">
    <text evidence="2 6">Belongs to the synembryn family.</text>
</comment>
<dbReference type="InterPro" id="IPR011989">
    <property type="entry name" value="ARM-like"/>
</dbReference>
<dbReference type="OMA" id="IYLMEAI"/>
<dbReference type="InterPro" id="IPR008376">
    <property type="entry name" value="Chaperone_Ric-8_A/B"/>
</dbReference>
<dbReference type="OrthoDB" id="5585685at2759"/>
<accession>A0A401NMI4</accession>
<gene>
    <name evidence="8" type="ORF">scyTo_0007154</name>
</gene>
<dbReference type="GO" id="GO:0005085">
    <property type="term" value="F:guanyl-nucleotide exchange factor activity"/>
    <property type="evidence" value="ECO:0007669"/>
    <property type="project" value="UniProtKB-UniRule"/>
</dbReference>
<dbReference type="Gene3D" id="1.25.10.10">
    <property type="entry name" value="Leucine-rich Repeat Variant"/>
    <property type="match status" value="1"/>
</dbReference>
<evidence type="ECO:0000256" key="5">
    <source>
        <dbReference type="ARBA" id="ARBA00023186"/>
    </source>
</evidence>
<comment type="subcellular location">
    <subcellularLocation>
        <location evidence="1">Cytoplasm</location>
        <location evidence="1">Cell cortex</location>
    </subcellularLocation>
</comment>
<evidence type="ECO:0000313" key="8">
    <source>
        <dbReference type="EMBL" id="GCB62059.1"/>
    </source>
</evidence>
<keyword evidence="4 6" id="KW-0344">Guanine-nucleotide releasing factor</keyword>
<dbReference type="InterPro" id="IPR016024">
    <property type="entry name" value="ARM-type_fold"/>
</dbReference>
<dbReference type="GO" id="GO:0005886">
    <property type="term" value="C:plasma membrane"/>
    <property type="evidence" value="ECO:0007669"/>
    <property type="project" value="TreeGrafter"/>
</dbReference>
<protein>
    <recommendedName>
        <fullName evidence="6">Synembryn</fullName>
    </recommendedName>
    <alternativeName>
        <fullName evidence="6">Protein Ric-8</fullName>
    </alternativeName>
</protein>
<keyword evidence="3 6" id="KW-0963">Cytoplasm</keyword>
<dbReference type="SUPFAM" id="SSF48371">
    <property type="entry name" value="ARM repeat"/>
    <property type="match status" value="1"/>
</dbReference>
<evidence type="ECO:0000256" key="2">
    <source>
        <dbReference type="ARBA" id="ARBA00009049"/>
    </source>
</evidence>
<dbReference type="Pfam" id="PF10165">
    <property type="entry name" value="Ric8"/>
    <property type="match status" value="1"/>
</dbReference>
<dbReference type="PANTHER" id="PTHR12425:SF2">
    <property type="entry name" value="SYNEMBRYN-B"/>
    <property type="match status" value="1"/>
</dbReference>
<dbReference type="GO" id="GO:0005938">
    <property type="term" value="C:cell cortex"/>
    <property type="evidence" value="ECO:0007669"/>
    <property type="project" value="UniProtKB-SubCell"/>
</dbReference>
<dbReference type="GO" id="GO:0007186">
    <property type="term" value="P:G protein-coupled receptor signaling pathway"/>
    <property type="evidence" value="ECO:0007669"/>
    <property type="project" value="TreeGrafter"/>
</dbReference>
<keyword evidence="5" id="KW-0143">Chaperone</keyword>
<comment type="caution">
    <text evidence="8">The sequence shown here is derived from an EMBL/GenBank/DDBJ whole genome shotgun (WGS) entry which is preliminary data.</text>
</comment>
<proteinExistence type="inferred from homology"/>
<dbReference type="GO" id="GO:0001965">
    <property type="term" value="F:G-protein alpha-subunit binding"/>
    <property type="evidence" value="ECO:0007669"/>
    <property type="project" value="UniProtKB-UniRule"/>
</dbReference>
<dbReference type="PANTHER" id="PTHR12425">
    <property type="entry name" value="SYNEMBRYN"/>
    <property type="match status" value="1"/>
</dbReference>
<dbReference type="AlphaFoldDB" id="A0A401NMI4"/>
<reference evidence="8 9" key="1">
    <citation type="journal article" date="2018" name="Nat. Ecol. Evol.">
        <title>Shark genomes provide insights into elasmobranch evolution and the origin of vertebrates.</title>
        <authorList>
            <person name="Hara Y"/>
            <person name="Yamaguchi K"/>
            <person name="Onimaru K"/>
            <person name="Kadota M"/>
            <person name="Koyanagi M"/>
            <person name="Keeley SD"/>
            <person name="Tatsumi K"/>
            <person name="Tanaka K"/>
            <person name="Motone F"/>
            <person name="Kageyama Y"/>
            <person name="Nozu R"/>
            <person name="Adachi N"/>
            <person name="Nishimura O"/>
            <person name="Nakagawa R"/>
            <person name="Tanegashima C"/>
            <person name="Kiyatake I"/>
            <person name="Matsumoto R"/>
            <person name="Murakumo K"/>
            <person name="Nishida K"/>
            <person name="Terakita A"/>
            <person name="Kuratani S"/>
            <person name="Sato K"/>
            <person name="Hyodo S Kuraku.S."/>
        </authorList>
    </citation>
    <scope>NUCLEOTIDE SEQUENCE [LARGE SCALE GENOMIC DNA]</scope>
</reference>
<evidence type="ECO:0000256" key="6">
    <source>
        <dbReference type="RuleBase" id="RU369048"/>
    </source>
</evidence>
<keyword evidence="9" id="KW-1185">Reference proteome</keyword>
<evidence type="ECO:0000313" key="9">
    <source>
        <dbReference type="Proteomes" id="UP000288216"/>
    </source>
</evidence>
<name>A0A401NMI4_SCYTO</name>
<evidence type="ECO:0000256" key="7">
    <source>
        <dbReference type="SAM" id="MobiDB-lite"/>
    </source>
</evidence>
<sequence length="538" mass="60756">MDPDPAAALLAALEGGSKVEIERVLQEYNRQNSRTFTFDQKEEEVRKKICDELLKVLQKDLGPSCQATCLETIRILSRDKKVLAPLTTRPAMLALMKLAGLEYAQSSMPEMPNFSVIVEALKCLCNIVFNSETAQQLSVDFKLAVGVCERLKMHRDKNLPHEIKFFDLRLLFLLSALKMDSRAQLKEEQGLLLLTDILESTLDIKWSDKYVVAVDCRRPPLTKEKADFAMEALKALFNVTYDSSQKKTDEDDVHQYRNLSAILCHCLLLKTQTEDKTEEFHSHTINLLSNIPVSGLDLLFSPNIKYGTVDYNGKKMDAIEVLLGFLEKRIDRGSNLKEGLTPVLSVLTEGSRKHRDMRKYIRSRVLPPLKDVKNRPEIGTTLRNKLVRLMTHIDTGVKHTAAEFLFVLCKESVDCLLKYTGYGNAAGLLAAHGLLAGGRGDGQYSEDEDTDTEEYKSVKSFINPITGHVEDPMPNPMDGMTEEQKEYEAMKLVNMFDKLSREQIIKPMRVKPDGTMGPLEEVANEYTSDHDSDSDENI</sequence>
<dbReference type="InterPro" id="IPR019318">
    <property type="entry name" value="Gua_nucleotide_exch_fac_Ric8"/>
</dbReference>
<dbReference type="Proteomes" id="UP000288216">
    <property type="component" value="Unassembled WGS sequence"/>
</dbReference>
<comment type="subunit">
    <text evidence="6">Interacts with some GDP-bound G alpha proteins. Does not interact with G-alpha proteins when they are in complex with subunits beta and gamma.</text>
</comment>
<evidence type="ECO:0000256" key="3">
    <source>
        <dbReference type="ARBA" id="ARBA00022490"/>
    </source>
</evidence>
<dbReference type="PRINTS" id="PR01802">
    <property type="entry name" value="SYNEMBRYN"/>
</dbReference>
<feature type="region of interest" description="Disordered" evidence="7">
    <location>
        <begin position="507"/>
        <end position="538"/>
    </location>
</feature>
<dbReference type="FunFam" id="1.25.10.10:FF:000447">
    <property type="entry name" value="RIC8 guanine nucleotide exchange factor A"/>
    <property type="match status" value="1"/>
</dbReference>